<organism evidence="1 2">
    <name type="scientific">Circinella minor</name>
    <dbReference type="NCBI Taxonomy" id="1195481"/>
    <lineage>
        <taxon>Eukaryota</taxon>
        <taxon>Fungi</taxon>
        <taxon>Fungi incertae sedis</taxon>
        <taxon>Mucoromycota</taxon>
        <taxon>Mucoromycotina</taxon>
        <taxon>Mucoromycetes</taxon>
        <taxon>Mucorales</taxon>
        <taxon>Lichtheimiaceae</taxon>
        <taxon>Circinella</taxon>
    </lineage>
</organism>
<name>A0A8H7RTB7_9FUNG</name>
<gene>
    <name evidence="1" type="ORF">INT45_014297</name>
</gene>
<sequence>MAKYVPESEQQWLYSLINTDDSDYKPRTIEEDALAAYLKERQRPAVEKLQFWKDHKEAASGIKDADSVTK</sequence>
<dbReference type="Proteomes" id="UP000646827">
    <property type="component" value="Unassembled WGS sequence"/>
</dbReference>
<evidence type="ECO:0000313" key="1">
    <source>
        <dbReference type="EMBL" id="KAG2215461.1"/>
    </source>
</evidence>
<proteinExistence type="predicted"/>
<reference evidence="1 2" key="1">
    <citation type="submission" date="2020-12" db="EMBL/GenBank/DDBJ databases">
        <title>Metabolic potential, ecology and presence of endohyphal bacteria is reflected in genomic diversity of Mucoromycotina.</title>
        <authorList>
            <person name="Muszewska A."/>
            <person name="Okrasinska A."/>
            <person name="Steczkiewicz K."/>
            <person name="Drgas O."/>
            <person name="Orlowska M."/>
            <person name="Perlinska-Lenart U."/>
            <person name="Aleksandrzak-Piekarczyk T."/>
            <person name="Szatraj K."/>
            <person name="Zielenkiewicz U."/>
            <person name="Pilsyk S."/>
            <person name="Malc E."/>
            <person name="Mieczkowski P."/>
            <person name="Kruszewska J.S."/>
            <person name="Biernat P."/>
            <person name="Pawlowska J."/>
        </authorList>
    </citation>
    <scope>NUCLEOTIDE SEQUENCE [LARGE SCALE GENOMIC DNA]</scope>
    <source>
        <strain evidence="1 2">CBS 142.35</strain>
    </source>
</reference>
<accession>A0A8H7RTB7</accession>
<evidence type="ECO:0000313" key="2">
    <source>
        <dbReference type="Proteomes" id="UP000646827"/>
    </source>
</evidence>
<comment type="caution">
    <text evidence="1">The sequence shown here is derived from an EMBL/GenBank/DDBJ whole genome shotgun (WGS) entry which is preliminary data.</text>
</comment>
<keyword evidence="2" id="KW-1185">Reference proteome</keyword>
<dbReference type="AlphaFoldDB" id="A0A8H7RTB7"/>
<protein>
    <submittedName>
        <fullName evidence="1">Uncharacterized protein</fullName>
    </submittedName>
</protein>
<dbReference type="EMBL" id="JAEPRB010000516">
    <property type="protein sequence ID" value="KAG2215461.1"/>
    <property type="molecule type" value="Genomic_DNA"/>
</dbReference>